<evidence type="ECO:0000256" key="1">
    <source>
        <dbReference type="SAM" id="MobiDB-lite"/>
    </source>
</evidence>
<dbReference type="OrthoDB" id="8196819at2759"/>
<dbReference type="EMBL" id="QKKF02003965">
    <property type="protein sequence ID" value="RZF47589.1"/>
    <property type="molecule type" value="Genomic_DNA"/>
</dbReference>
<feature type="compositionally biased region" description="Polar residues" evidence="1">
    <location>
        <begin position="649"/>
        <end position="662"/>
    </location>
</feature>
<comment type="caution">
    <text evidence="3">The sequence shown here is derived from an EMBL/GenBank/DDBJ whole genome shotgun (WGS) entry which is preliminary data.</text>
</comment>
<feature type="compositionally biased region" description="Polar residues" evidence="1">
    <location>
        <begin position="829"/>
        <end position="839"/>
    </location>
</feature>
<gene>
    <name evidence="3" type="ORF">LSTR_LSTR012211</name>
</gene>
<feature type="region of interest" description="Disordered" evidence="1">
    <location>
        <begin position="211"/>
        <end position="238"/>
    </location>
</feature>
<keyword evidence="4" id="KW-1185">Reference proteome</keyword>
<feature type="compositionally biased region" description="Polar residues" evidence="1">
    <location>
        <begin position="429"/>
        <end position="448"/>
    </location>
</feature>
<dbReference type="InParanoid" id="A0A482XQ67"/>
<evidence type="ECO:0000313" key="3">
    <source>
        <dbReference type="EMBL" id="RZF47589.1"/>
    </source>
</evidence>
<feature type="transmembrane region" description="Helical" evidence="2">
    <location>
        <begin position="78"/>
        <end position="97"/>
    </location>
</feature>
<name>A0A482XQ67_LAOST</name>
<feature type="region of interest" description="Disordered" evidence="1">
    <location>
        <begin position="251"/>
        <end position="302"/>
    </location>
</feature>
<feature type="region of interest" description="Disordered" evidence="1">
    <location>
        <begin position="421"/>
        <end position="451"/>
    </location>
</feature>
<reference evidence="3 4" key="1">
    <citation type="journal article" date="2017" name="Gigascience">
        <title>Genome sequence of the small brown planthopper, Laodelphax striatellus.</title>
        <authorList>
            <person name="Zhu J."/>
            <person name="Jiang F."/>
            <person name="Wang X."/>
            <person name="Yang P."/>
            <person name="Bao Y."/>
            <person name="Zhao W."/>
            <person name="Wang W."/>
            <person name="Lu H."/>
            <person name="Wang Q."/>
            <person name="Cui N."/>
            <person name="Li J."/>
            <person name="Chen X."/>
            <person name="Luo L."/>
            <person name="Yu J."/>
            <person name="Kang L."/>
            <person name="Cui F."/>
        </authorList>
    </citation>
    <scope>NUCLEOTIDE SEQUENCE [LARGE SCALE GENOMIC DNA]</scope>
    <source>
        <strain evidence="3">Lst14</strain>
    </source>
</reference>
<feature type="transmembrane region" description="Helical" evidence="2">
    <location>
        <begin position="132"/>
        <end position="152"/>
    </location>
</feature>
<feature type="region of interest" description="Disordered" evidence="1">
    <location>
        <begin position="372"/>
        <end position="399"/>
    </location>
</feature>
<evidence type="ECO:0000313" key="4">
    <source>
        <dbReference type="Proteomes" id="UP000291343"/>
    </source>
</evidence>
<feature type="region of interest" description="Disordered" evidence="1">
    <location>
        <begin position="511"/>
        <end position="590"/>
    </location>
</feature>
<organism evidence="3 4">
    <name type="scientific">Laodelphax striatellus</name>
    <name type="common">Small brown planthopper</name>
    <name type="synonym">Delphax striatella</name>
    <dbReference type="NCBI Taxonomy" id="195883"/>
    <lineage>
        <taxon>Eukaryota</taxon>
        <taxon>Metazoa</taxon>
        <taxon>Ecdysozoa</taxon>
        <taxon>Arthropoda</taxon>
        <taxon>Hexapoda</taxon>
        <taxon>Insecta</taxon>
        <taxon>Pterygota</taxon>
        <taxon>Neoptera</taxon>
        <taxon>Paraneoptera</taxon>
        <taxon>Hemiptera</taxon>
        <taxon>Auchenorrhyncha</taxon>
        <taxon>Fulgoroidea</taxon>
        <taxon>Delphacidae</taxon>
        <taxon>Criomorphinae</taxon>
        <taxon>Laodelphax</taxon>
    </lineage>
</organism>
<feature type="region of interest" description="Disordered" evidence="1">
    <location>
        <begin position="649"/>
        <end position="676"/>
    </location>
</feature>
<feature type="region of interest" description="Disordered" evidence="1">
    <location>
        <begin position="813"/>
        <end position="846"/>
    </location>
</feature>
<proteinExistence type="predicted"/>
<feature type="transmembrane region" description="Helical" evidence="2">
    <location>
        <begin position="20"/>
        <end position="43"/>
    </location>
</feature>
<sequence>MCCCSCLPRFCVASHVMCSVMYIGVGAVQLVAGIFFLISLPVFKVGSNVWTGVWNVVVGVGGAVFSSVGDLSPSKHRILLYLTITVLVLNLINLVVLELGEWRILMPDKVKATLQNHNLQTLVLYARMTTSISSALAVIIAFVDAQFMFCWLEHSLRPRHNPLDHKETVSDIEYIIPRAKTGSMGKNNPHNLYNQYQAAAQSWVFDSDTVGSTNSHAPTHARANSEHHLSTSPYGKLQHYTNSSKTVVLRRKSTNTTSHQLITHGDDDDNHHREPLTKQHQPMNGVPGDTRGGGGGGNRLQPQPVVLVEGLSSAGNDERHLQFMTSFSRTPSPVHPRSESSSPTSNPAPIYECLERLTEPSVYRSRLNTALEATTGTTEPQESRVSPSVSPRPHSVALASDQQQYASLMVELERTIVAKFPAQDDSRRQSQATGDMSQATGMHKQSASDADFSRQLEAALQLIQDLESPNTADTPSDAPQLGFPQAAEMASTSANSNPAFQDRTQHLLESKSIEDKSSDDENTWSSSSHEALHKSGVYGKVQRPLSQSAPQRNQLRRKHTTVIRIRDGTERTDENRIPKIDNRHEKDQETYTDSLESRLSSFQPQETSLLTSTTNDVKLPSFSTNNNYEVLNGENVPKLHEMRRETSSFSTNSLGHRSSMSSFHPKDLGRSASFTNSSEGMNEYGVSRIDGERVRIYRDVPGSRYSSLVQSKESGQSASFINNSSEVINGGLKVGRDHAECENNNYKDSRCSSFPDGEIGHQCNDSGVILESSNSEESVNSGKETVVVVKTNGTLANGSYVNGGMKECSVISEETEENGEKGVGEKNGSLKNGGNQNGVSSAASRSNSLKRSLSSVAKWRMFPKKRAARFVLTPELESTILKSESLLHLTDVELVARYDHNKSIQRKIEEKAWQKIIGASSTDSTC</sequence>
<protein>
    <submittedName>
        <fullName evidence="3">Uncharacterized protein</fullName>
    </submittedName>
</protein>
<feature type="transmembrane region" description="Helical" evidence="2">
    <location>
        <begin position="49"/>
        <end position="66"/>
    </location>
</feature>
<keyword evidence="2" id="KW-0472">Membrane</keyword>
<feature type="region of interest" description="Disordered" evidence="1">
    <location>
        <begin position="327"/>
        <end position="349"/>
    </location>
</feature>
<accession>A0A482XQ67</accession>
<feature type="compositionally biased region" description="Basic and acidic residues" evidence="1">
    <location>
        <begin position="564"/>
        <end position="589"/>
    </location>
</feature>
<evidence type="ECO:0000256" key="2">
    <source>
        <dbReference type="SAM" id="Phobius"/>
    </source>
</evidence>
<feature type="compositionally biased region" description="Low complexity" evidence="1">
    <location>
        <begin position="383"/>
        <end position="396"/>
    </location>
</feature>
<dbReference type="Proteomes" id="UP000291343">
    <property type="component" value="Unassembled WGS sequence"/>
</dbReference>
<keyword evidence="2" id="KW-1133">Transmembrane helix</keyword>
<dbReference type="AlphaFoldDB" id="A0A482XQ67"/>
<keyword evidence="2" id="KW-0812">Transmembrane</keyword>
<feature type="compositionally biased region" description="Polar residues" evidence="1">
    <location>
        <begin position="544"/>
        <end position="553"/>
    </location>
</feature>